<feature type="region of interest" description="Disordered" evidence="1">
    <location>
        <begin position="1"/>
        <end position="62"/>
    </location>
</feature>
<name>A0A2J8JG59_PANTR</name>
<evidence type="ECO:0000256" key="1">
    <source>
        <dbReference type="SAM" id="MobiDB-lite"/>
    </source>
</evidence>
<feature type="compositionally biased region" description="Basic and acidic residues" evidence="1">
    <location>
        <begin position="31"/>
        <end position="43"/>
    </location>
</feature>
<evidence type="ECO:0000313" key="2">
    <source>
        <dbReference type="EMBL" id="PNI21754.1"/>
    </source>
</evidence>
<protein>
    <submittedName>
        <fullName evidence="2">CCDC137 isoform 3</fullName>
    </submittedName>
</protein>
<reference evidence="2 3" key="1">
    <citation type="submission" date="2017-12" db="EMBL/GenBank/DDBJ databases">
        <title>High-resolution comparative analysis of great ape genomes.</title>
        <authorList>
            <person name="Pollen A."/>
            <person name="Hastie A."/>
            <person name="Hormozdiari F."/>
            <person name="Dougherty M."/>
            <person name="Liu R."/>
            <person name="Chaisson M."/>
            <person name="Hoppe E."/>
            <person name="Hill C."/>
            <person name="Pang A."/>
            <person name="Hillier L."/>
            <person name="Baker C."/>
            <person name="Armstrong J."/>
            <person name="Shendure J."/>
            <person name="Paten B."/>
            <person name="Wilson R."/>
            <person name="Chao H."/>
            <person name="Schneider V."/>
            <person name="Ventura M."/>
            <person name="Kronenberg Z."/>
            <person name="Murali S."/>
            <person name="Gordon D."/>
            <person name="Cantsilieris S."/>
            <person name="Munson K."/>
            <person name="Nelson B."/>
            <person name="Raja A."/>
            <person name="Underwood J."/>
            <person name="Diekhans M."/>
            <person name="Fiddes I."/>
            <person name="Haussler D."/>
            <person name="Eichler E."/>
        </authorList>
    </citation>
    <scope>NUCLEOTIDE SEQUENCE [LARGE SCALE GENOMIC DNA]</scope>
    <source>
        <strain evidence="2">Yerkes chimp pedigree #C0471</strain>
    </source>
</reference>
<comment type="caution">
    <text evidence="2">The sequence shown here is derived from an EMBL/GenBank/DDBJ whole genome shotgun (WGS) entry which is preliminary data.</text>
</comment>
<sequence length="62" mass="7145">DEQEIPFRLREIMRSRQEMKNPISNKKRKKAGDLQKDIGEGSKGRGARHRSPQVQTEEGGVR</sequence>
<dbReference type="Proteomes" id="UP000236370">
    <property type="component" value="Unassembled WGS sequence"/>
</dbReference>
<dbReference type="EMBL" id="NBAG03000462">
    <property type="protein sequence ID" value="PNI21754.1"/>
    <property type="molecule type" value="Genomic_DNA"/>
</dbReference>
<feature type="compositionally biased region" description="Basic and acidic residues" evidence="1">
    <location>
        <begin position="1"/>
        <end position="19"/>
    </location>
</feature>
<feature type="non-terminal residue" evidence="2">
    <location>
        <position position="62"/>
    </location>
</feature>
<organism evidence="2 3">
    <name type="scientific">Pan troglodytes</name>
    <name type="common">Chimpanzee</name>
    <dbReference type="NCBI Taxonomy" id="9598"/>
    <lineage>
        <taxon>Eukaryota</taxon>
        <taxon>Metazoa</taxon>
        <taxon>Chordata</taxon>
        <taxon>Craniata</taxon>
        <taxon>Vertebrata</taxon>
        <taxon>Euteleostomi</taxon>
        <taxon>Mammalia</taxon>
        <taxon>Eutheria</taxon>
        <taxon>Euarchontoglires</taxon>
        <taxon>Primates</taxon>
        <taxon>Haplorrhini</taxon>
        <taxon>Catarrhini</taxon>
        <taxon>Hominidae</taxon>
        <taxon>Pan</taxon>
    </lineage>
</organism>
<accession>A0A2J8JG59</accession>
<feature type="non-terminal residue" evidence="2">
    <location>
        <position position="1"/>
    </location>
</feature>
<dbReference type="AlphaFoldDB" id="A0A2J8JG59"/>
<proteinExistence type="predicted"/>
<gene>
    <name evidence="2" type="ORF">CK820_G0047981</name>
</gene>
<evidence type="ECO:0000313" key="3">
    <source>
        <dbReference type="Proteomes" id="UP000236370"/>
    </source>
</evidence>